<proteinExistence type="predicted"/>
<evidence type="ECO:0000313" key="3">
    <source>
        <dbReference type="Proteomes" id="UP000255326"/>
    </source>
</evidence>
<protein>
    <submittedName>
        <fullName evidence="2">Uncharacterized protein</fullName>
    </submittedName>
</protein>
<comment type="caution">
    <text evidence="2">The sequence shown here is derived from an EMBL/GenBank/DDBJ whole genome shotgun (WGS) entry which is preliminary data.</text>
</comment>
<organism evidence="2 3">
    <name type="scientific">Falsibacillus pallidus</name>
    <dbReference type="NCBI Taxonomy" id="493781"/>
    <lineage>
        <taxon>Bacteria</taxon>
        <taxon>Bacillati</taxon>
        <taxon>Bacillota</taxon>
        <taxon>Bacilli</taxon>
        <taxon>Bacillales</taxon>
        <taxon>Bacillaceae</taxon>
        <taxon>Falsibacillus</taxon>
    </lineage>
</organism>
<accession>A0A370GWG0</accession>
<gene>
    <name evidence="2" type="ORF">DFR59_101694</name>
</gene>
<dbReference type="AlphaFoldDB" id="A0A370GWG0"/>
<evidence type="ECO:0000313" key="2">
    <source>
        <dbReference type="EMBL" id="RDI48025.1"/>
    </source>
</evidence>
<reference evidence="2 3" key="1">
    <citation type="submission" date="2018-07" db="EMBL/GenBank/DDBJ databases">
        <title>Genomic Encyclopedia of Type Strains, Phase IV (KMG-IV): sequencing the most valuable type-strain genomes for metagenomic binning, comparative biology and taxonomic classification.</title>
        <authorList>
            <person name="Goeker M."/>
        </authorList>
    </citation>
    <scope>NUCLEOTIDE SEQUENCE [LARGE SCALE GENOMIC DNA]</scope>
    <source>
        <strain evidence="2 3">DSM 25281</strain>
    </source>
</reference>
<dbReference type="Proteomes" id="UP000255326">
    <property type="component" value="Unassembled WGS sequence"/>
</dbReference>
<sequence length="44" mass="5002">MNITLIQSDLANMIFHLNVMSKKHSQGDEIELRAYGGPEKEQTL</sequence>
<evidence type="ECO:0000256" key="1">
    <source>
        <dbReference type="SAM" id="MobiDB-lite"/>
    </source>
</evidence>
<name>A0A370GWG0_9BACI</name>
<dbReference type="RefSeq" id="WP_281269333.1">
    <property type="nucleotide sequence ID" value="NZ_QQAY01000001.1"/>
</dbReference>
<dbReference type="EMBL" id="QQAY01000001">
    <property type="protein sequence ID" value="RDI48025.1"/>
    <property type="molecule type" value="Genomic_DNA"/>
</dbReference>
<keyword evidence="3" id="KW-1185">Reference proteome</keyword>
<feature type="region of interest" description="Disordered" evidence="1">
    <location>
        <begin position="23"/>
        <end position="44"/>
    </location>
</feature>
<feature type="compositionally biased region" description="Basic and acidic residues" evidence="1">
    <location>
        <begin position="25"/>
        <end position="44"/>
    </location>
</feature>